<feature type="compositionally biased region" description="Polar residues" evidence="1">
    <location>
        <begin position="103"/>
        <end position="125"/>
    </location>
</feature>
<proteinExistence type="predicted"/>
<dbReference type="Proteomes" id="UP000256542">
    <property type="component" value="Unassembled WGS sequence"/>
</dbReference>
<comment type="caution">
    <text evidence="2">The sequence shown here is derived from an EMBL/GenBank/DDBJ whole genome shotgun (WGS) entry which is preliminary data.</text>
</comment>
<dbReference type="OrthoDB" id="6106580at2"/>
<accession>A0A3E0DJB8</accession>
<keyword evidence="3" id="KW-1185">Reference proteome</keyword>
<feature type="region of interest" description="Disordered" evidence="1">
    <location>
        <begin position="95"/>
        <end position="125"/>
    </location>
</feature>
<dbReference type="EMBL" id="QUNG01000010">
    <property type="protein sequence ID" value="REG82193.1"/>
    <property type="molecule type" value="Genomic_DNA"/>
</dbReference>
<name>A0A3E0DJB8_9GAMM</name>
<reference evidence="2 3" key="1">
    <citation type="submission" date="2018-08" db="EMBL/GenBank/DDBJ databases">
        <title>Genomic Encyclopedia of Type Strains, Phase III (KMG-III): the genomes of soil and plant-associated and newly described type strains.</title>
        <authorList>
            <person name="Whitman W."/>
        </authorList>
    </citation>
    <scope>NUCLEOTIDE SEQUENCE [LARGE SCALE GENOMIC DNA]</scope>
    <source>
        <strain evidence="2 3">CECT 7375</strain>
    </source>
</reference>
<gene>
    <name evidence="2" type="ORF">DFP81_11081</name>
</gene>
<dbReference type="RefSeq" id="WP_115898471.1">
    <property type="nucleotide sequence ID" value="NZ_QUNG01000010.1"/>
</dbReference>
<organism evidence="2 3">
    <name type="scientific">Marinomonas pollencensis</name>
    <dbReference type="NCBI Taxonomy" id="491954"/>
    <lineage>
        <taxon>Bacteria</taxon>
        <taxon>Pseudomonadati</taxon>
        <taxon>Pseudomonadota</taxon>
        <taxon>Gammaproteobacteria</taxon>
        <taxon>Oceanospirillales</taxon>
        <taxon>Oceanospirillaceae</taxon>
        <taxon>Marinomonas</taxon>
    </lineage>
</organism>
<evidence type="ECO:0000313" key="2">
    <source>
        <dbReference type="EMBL" id="REG82193.1"/>
    </source>
</evidence>
<evidence type="ECO:0000256" key="1">
    <source>
        <dbReference type="SAM" id="MobiDB-lite"/>
    </source>
</evidence>
<protein>
    <submittedName>
        <fullName evidence="2">Uncharacterized protein</fullName>
    </submittedName>
</protein>
<sequence>MFGLSRMRRQRELLYLKTQALEVRAAKSRGNARRSVLTNLVRPEGLLASFMLGLTTQCSILDKERARVLKMACDECIELCKAGFMTFAENNHKDAQGDLSETPDAQSGFSETKTTLSLDGNRMTL</sequence>
<evidence type="ECO:0000313" key="3">
    <source>
        <dbReference type="Proteomes" id="UP000256542"/>
    </source>
</evidence>
<dbReference type="AlphaFoldDB" id="A0A3E0DJB8"/>